<gene>
    <name evidence="2" type="ORF">TRIP_B50133</name>
</gene>
<evidence type="ECO:0000313" key="2">
    <source>
        <dbReference type="EMBL" id="VBB47093.1"/>
    </source>
</evidence>
<dbReference type="AlphaFoldDB" id="A0A653AGA4"/>
<sequence>MELLPRGFHLQGYPVDCSGGITPEGRVEPVRGRVAFWNGAQLRDLKGRCKDGRRGSQEGTGGGGRL</sequence>
<evidence type="ECO:0000256" key="1">
    <source>
        <dbReference type="SAM" id="MobiDB-lite"/>
    </source>
</evidence>
<proteinExistence type="predicted"/>
<dbReference type="EMBL" id="UPXX01000032">
    <property type="protein sequence ID" value="VBB47093.1"/>
    <property type="molecule type" value="Genomic_DNA"/>
</dbReference>
<organism evidence="2">
    <name type="scientific">Uncultured Desulfatiglans sp</name>
    <dbReference type="NCBI Taxonomy" id="1748965"/>
    <lineage>
        <taxon>Bacteria</taxon>
        <taxon>Pseudomonadati</taxon>
        <taxon>Thermodesulfobacteriota</taxon>
        <taxon>Desulfobacteria</taxon>
        <taxon>Desulfatiglandales</taxon>
        <taxon>Desulfatiglandaceae</taxon>
        <taxon>Desulfatiglans</taxon>
        <taxon>environmental samples</taxon>
    </lineage>
</organism>
<name>A0A653AGA4_UNCDX</name>
<protein>
    <submittedName>
        <fullName evidence="2">Uncharacterized protein</fullName>
    </submittedName>
</protein>
<accession>A0A653AGA4</accession>
<feature type="region of interest" description="Disordered" evidence="1">
    <location>
        <begin position="47"/>
        <end position="66"/>
    </location>
</feature>
<reference evidence="2" key="1">
    <citation type="submission" date="2018-07" db="EMBL/GenBank/DDBJ databases">
        <authorList>
            <consortium name="Genoscope - CEA"/>
            <person name="William W."/>
        </authorList>
    </citation>
    <scope>NUCLEOTIDE SEQUENCE</scope>
    <source>
        <strain evidence="2">IK1</strain>
    </source>
</reference>
<feature type="compositionally biased region" description="Basic and acidic residues" evidence="1">
    <location>
        <begin position="47"/>
        <end position="56"/>
    </location>
</feature>